<dbReference type="InterPro" id="IPR000914">
    <property type="entry name" value="SBP_5_dom"/>
</dbReference>
<dbReference type="GO" id="GO:0043190">
    <property type="term" value="C:ATP-binding cassette (ABC) transporter complex"/>
    <property type="evidence" value="ECO:0007669"/>
    <property type="project" value="InterPro"/>
</dbReference>
<dbReference type="InterPro" id="IPR039424">
    <property type="entry name" value="SBP_5"/>
</dbReference>
<dbReference type="SUPFAM" id="SSF53850">
    <property type="entry name" value="Periplasmic binding protein-like II"/>
    <property type="match status" value="1"/>
</dbReference>
<protein>
    <submittedName>
        <fullName evidence="4">Peptide/nickel transport system substrate-binding protein</fullName>
    </submittedName>
</protein>
<dbReference type="PIRSF" id="PIRSF002741">
    <property type="entry name" value="MppA"/>
    <property type="match status" value="1"/>
</dbReference>
<dbReference type="RefSeq" id="WP_245883703.1">
    <property type="nucleotide sequence ID" value="NZ_PVTT01000001.1"/>
</dbReference>
<name>A0A2T0X888_9RHOB</name>
<dbReference type="PROSITE" id="PS51318">
    <property type="entry name" value="TAT"/>
    <property type="match status" value="1"/>
</dbReference>
<dbReference type="GO" id="GO:1904680">
    <property type="term" value="F:peptide transmembrane transporter activity"/>
    <property type="evidence" value="ECO:0007669"/>
    <property type="project" value="TreeGrafter"/>
</dbReference>
<proteinExistence type="inferred from homology"/>
<evidence type="ECO:0000256" key="2">
    <source>
        <dbReference type="ARBA" id="ARBA00005695"/>
    </source>
</evidence>
<evidence type="ECO:0000256" key="1">
    <source>
        <dbReference type="ARBA" id="ARBA00004418"/>
    </source>
</evidence>
<dbReference type="PANTHER" id="PTHR30290">
    <property type="entry name" value="PERIPLASMIC BINDING COMPONENT OF ABC TRANSPORTER"/>
    <property type="match status" value="1"/>
</dbReference>
<reference evidence="4 5" key="1">
    <citation type="submission" date="2018-03" db="EMBL/GenBank/DDBJ databases">
        <title>Genomic Encyclopedia of Archaeal and Bacterial Type Strains, Phase II (KMG-II): from individual species to whole genera.</title>
        <authorList>
            <person name="Goeker M."/>
        </authorList>
    </citation>
    <scope>NUCLEOTIDE SEQUENCE [LARGE SCALE GENOMIC DNA]</scope>
    <source>
        <strain evidence="4 5">DSM 29318</strain>
    </source>
</reference>
<feature type="domain" description="Solute-binding protein family 5" evidence="3">
    <location>
        <begin position="109"/>
        <end position="458"/>
    </location>
</feature>
<dbReference type="CDD" id="cd08503">
    <property type="entry name" value="PBP2_NikA_DppA_OppA_like_17"/>
    <property type="match status" value="1"/>
</dbReference>
<dbReference type="Gene3D" id="3.10.105.10">
    <property type="entry name" value="Dipeptide-binding Protein, Domain 3"/>
    <property type="match status" value="1"/>
</dbReference>
<dbReference type="InterPro" id="IPR030678">
    <property type="entry name" value="Peptide/Ni-bd"/>
</dbReference>
<dbReference type="InterPro" id="IPR006311">
    <property type="entry name" value="TAT_signal"/>
</dbReference>
<keyword evidence="5" id="KW-1185">Reference proteome</keyword>
<dbReference type="Proteomes" id="UP000238801">
    <property type="component" value="Unassembled WGS sequence"/>
</dbReference>
<comment type="similarity">
    <text evidence="2">Belongs to the bacterial solute-binding protein 5 family.</text>
</comment>
<sequence>MPRHPTLTGGPVHHAATMHAREHLAGRIDRREFLTRATALGMTTAGAYAMIGAPRPARAAGRIRRGGELRIQQEVRALKDPRTFDLPQMANFTRGYLEYLVEYRRDGSIRPFLLESYAIDAEATVYTLVVRAGVRWQNGDPFTAGDVAHNIRRWCDATVPGNSMATRMGSLVDPGTRQMIDGGMEVDGRTVTLRLPEPDISLIAGMSDYPAAIVHPSYGGGDPLDAIGTGPYRPDGYEVGAMGRLVRAEDHEWWGAAAPGIGGAHLDSVTFLDFGADPADWVSAAGAGEVDMLSETVGDFIEVMDSIGWTRSEAVTASTICIRPNQRAEVDGRRPYADVRVRRALQLATDNDVLLELGYAGRGARAENDHVCPIHPEWADIGPAEHDPGRAIALLEEAGMADYEHELHSIDEGWRRYTTDAVAAQLRDAGIPVRRTVLPGTEFWNGWARFPFSSTDWNHRPLGVQVLELAYRSGVAWNETGFANEEFDALLRQAKSVADAESRSRVMGRLQGIMRDEGVIVQPFWRSLYRHQRGDVANAEMHPASEIHLYRLGFEG</sequence>
<gene>
    <name evidence="4" type="ORF">BCF33_0697</name>
</gene>
<dbReference type="Pfam" id="PF00496">
    <property type="entry name" value="SBP_bac_5"/>
    <property type="match status" value="1"/>
</dbReference>
<comment type="caution">
    <text evidence="4">The sequence shown here is derived from an EMBL/GenBank/DDBJ whole genome shotgun (WGS) entry which is preliminary data.</text>
</comment>
<organism evidence="4 5">
    <name type="scientific">Hasllibacter halocynthiae</name>
    <dbReference type="NCBI Taxonomy" id="595589"/>
    <lineage>
        <taxon>Bacteria</taxon>
        <taxon>Pseudomonadati</taxon>
        <taxon>Pseudomonadota</taxon>
        <taxon>Alphaproteobacteria</taxon>
        <taxon>Rhodobacterales</taxon>
        <taxon>Roseobacteraceae</taxon>
        <taxon>Hasllibacter</taxon>
    </lineage>
</organism>
<dbReference type="Gene3D" id="3.40.190.10">
    <property type="entry name" value="Periplasmic binding protein-like II"/>
    <property type="match status" value="1"/>
</dbReference>
<accession>A0A2T0X888</accession>
<evidence type="ECO:0000313" key="5">
    <source>
        <dbReference type="Proteomes" id="UP000238801"/>
    </source>
</evidence>
<evidence type="ECO:0000259" key="3">
    <source>
        <dbReference type="Pfam" id="PF00496"/>
    </source>
</evidence>
<evidence type="ECO:0000313" key="4">
    <source>
        <dbReference type="EMBL" id="PRY95084.1"/>
    </source>
</evidence>
<dbReference type="EMBL" id="PVTT01000001">
    <property type="protein sequence ID" value="PRY95084.1"/>
    <property type="molecule type" value="Genomic_DNA"/>
</dbReference>
<dbReference type="GO" id="GO:0030288">
    <property type="term" value="C:outer membrane-bounded periplasmic space"/>
    <property type="evidence" value="ECO:0007669"/>
    <property type="project" value="UniProtKB-ARBA"/>
</dbReference>
<dbReference type="GO" id="GO:0015833">
    <property type="term" value="P:peptide transport"/>
    <property type="evidence" value="ECO:0007669"/>
    <property type="project" value="TreeGrafter"/>
</dbReference>
<comment type="subcellular location">
    <subcellularLocation>
        <location evidence="1">Periplasm</location>
    </subcellularLocation>
</comment>
<dbReference type="AlphaFoldDB" id="A0A2T0X888"/>